<protein>
    <submittedName>
        <fullName evidence="2">Uncharacterized protein</fullName>
    </submittedName>
</protein>
<gene>
    <name evidence="2" type="ORF">NADFUDRAFT_13955</name>
</gene>
<dbReference type="Pfam" id="PF10306">
    <property type="entry name" value="FLILHELTA"/>
    <property type="match status" value="1"/>
</dbReference>
<evidence type="ECO:0000313" key="2">
    <source>
        <dbReference type="EMBL" id="ODQ65865.1"/>
    </source>
</evidence>
<keyword evidence="3" id="KW-1185">Reference proteome</keyword>
<sequence>KRYHELFHHYFPQSTTNPISYLISFLFLHELTAIIPLFGFWILFWFIDWDPLSHDTERQGLDSDSEINDPQLYKIDNWATISTYLPKFLAQGATSYALVKVLAPVRVIISIMLMPMVAKTVFIPMSNV</sequence>
<dbReference type="STRING" id="857566.A0A1E3PKC3"/>
<dbReference type="Proteomes" id="UP000095009">
    <property type="component" value="Unassembled WGS sequence"/>
</dbReference>
<reference evidence="2 3" key="1">
    <citation type="journal article" date="2016" name="Proc. Natl. Acad. Sci. U.S.A.">
        <title>Comparative genomics of biotechnologically important yeasts.</title>
        <authorList>
            <person name="Riley R."/>
            <person name="Haridas S."/>
            <person name="Wolfe K.H."/>
            <person name="Lopes M.R."/>
            <person name="Hittinger C.T."/>
            <person name="Goeker M."/>
            <person name="Salamov A.A."/>
            <person name="Wisecaver J.H."/>
            <person name="Long T.M."/>
            <person name="Calvey C.H."/>
            <person name="Aerts A.L."/>
            <person name="Barry K.W."/>
            <person name="Choi C."/>
            <person name="Clum A."/>
            <person name="Coughlan A.Y."/>
            <person name="Deshpande S."/>
            <person name="Douglass A.P."/>
            <person name="Hanson S.J."/>
            <person name="Klenk H.-P."/>
            <person name="LaButti K.M."/>
            <person name="Lapidus A."/>
            <person name="Lindquist E.A."/>
            <person name="Lipzen A.M."/>
            <person name="Meier-Kolthoff J.P."/>
            <person name="Ohm R.A."/>
            <person name="Otillar R.P."/>
            <person name="Pangilinan J.L."/>
            <person name="Peng Y."/>
            <person name="Rokas A."/>
            <person name="Rosa C.A."/>
            <person name="Scheuner C."/>
            <person name="Sibirny A.A."/>
            <person name="Slot J.C."/>
            <person name="Stielow J.B."/>
            <person name="Sun H."/>
            <person name="Kurtzman C.P."/>
            <person name="Blackwell M."/>
            <person name="Grigoriev I.V."/>
            <person name="Jeffries T.W."/>
        </authorList>
    </citation>
    <scope>NUCLEOTIDE SEQUENCE [LARGE SCALE GENOMIC DNA]</scope>
    <source>
        <strain evidence="2 3">DSM 6958</strain>
    </source>
</reference>
<evidence type="ECO:0000313" key="3">
    <source>
        <dbReference type="Proteomes" id="UP000095009"/>
    </source>
</evidence>
<keyword evidence="1" id="KW-1133">Transmembrane helix</keyword>
<dbReference type="GO" id="GO:0005739">
    <property type="term" value="C:mitochondrion"/>
    <property type="evidence" value="ECO:0007669"/>
    <property type="project" value="TreeGrafter"/>
</dbReference>
<feature type="non-terminal residue" evidence="2">
    <location>
        <position position="128"/>
    </location>
</feature>
<feature type="transmembrane region" description="Helical" evidence="1">
    <location>
        <begin position="21"/>
        <end position="47"/>
    </location>
</feature>
<dbReference type="InterPro" id="IPR018811">
    <property type="entry name" value="MRX11"/>
</dbReference>
<organism evidence="2 3">
    <name type="scientific">Nadsonia fulvescens var. elongata DSM 6958</name>
    <dbReference type="NCBI Taxonomy" id="857566"/>
    <lineage>
        <taxon>Eukaryota</taxon>
        <taxon>Fungi</taxon>
        <taxon>Dikarya</taxon>
        <taxon>Ascomycota</taxon>
        <taxon>Saccharomycotina</taxon>
        <taxon>Dipodascomycetes</taxon>
        <taxon>Dipodascales</taxon>
        <taxon>Dipodascales incertae sedis</taxon>
        <taxon>Nadsonia</taxon>
    </lineage>
</organism>
<keyword evidence="1" id="KW-0812">Transmembrane</keyword>
<proteinExistence type="predicted"/>
<dbReference type="AlphaFoldDB" id="A0A1E3PKC3"/>
<dbReference type="PANTHER" id="PTHR28002:SF1">
    <property type="entry name" value="MIOREX COMPLEX COMPONENT 11"/>
    <property type="match status" value="1"/>
</dbReference>
<keyword evidence="1" id="KW-0472">Membrane</keyword>
<evidence type="ECO:0000256" key="1">
    <source>
        <dbReference type="SAM" id="Phobius"/>
    </source>
</evidence>
<accession>A0A1E3PKC3</accession>
<name>A0A1E3PKC3_9ASCO</name>
<dbReference type="OrthoDB" id="5580261at2759"/>
<dbReference type="PANTHER" id="PTHR28002">
    <property type="entry name" value="MIOREX COMPLEX COMPONENT 11"/>
    <property type="match status" value="1"/>
</dbReference>
<dbReference type="EMBL" id="KV454409">
    <property type="protein sequence ID" value="ODQ65865.1"/>
    <property type="molecule type" value="Genomic_DNA"/>
</dbReference>
<feature type="non-terminal residue" evidence="2">
    <location>
        <position position="1"/>
    </location>
</feature>
<feature type="transmembrane region" description="Helical" evidence="1">
    <location>
        <begin position="96"/>
        <end position="118"/>
    </location>
</feature>